<proteinExistence type="predicted"/>
<reference evidence="1 2" key="1">
    <citation type="submission" date="2022-10" db="EMBL/GenBank/DDBJ databases">
        <title>The complete genomes of actinobacterial strains from the NBC collection.</title>
        <authorList>
            <person name="Joergensen T.S."/>
            <person name="Alvarez Arevalo M."/>
            <person name="Sterndorff E.B."/>
            <person name="Faurdal D."/>
            <person name="Vuksanovic O."/>
            <person name="Mourched A.-S."/>
            <person name="Charusanti P."/>
            <person name="Shaw S."/>
            <person name="Blin K."/>
            <person name="Weber T."/>
        </authorList>
    </citation>
    <scope>NUCLEOTIDE SEQUENCE [LARGE SCALE GENOMIC DNA]</scope>
    <source>
        <strain evidence="1 2">NBC_00123</strain>
    </source>
</reference>
<name>A0ABZ1LNU4_9ACTN</name>
<protein>
    <submittedName>
        <fullName evidence="1">Uncharacterized protein</fullName>
    </submittedName>
</protein>
<organism evidence="1 2">
    <name type="scientific">Streptomyces zaomyceticus</name>
    <dbReference type="NCBI Taxonomy" id="68286"/>
    <lineage>
        <taxon>Bacteria</taxon>
        <taxon>Bacillati</taxon>
        <taxon>Actinomycetota</taxon>
        <taxon>Actinomycetes</taxon>
        <taxon>Kitasatosporales</taxon>
        <taxon>Streptomycetaceae</taxon>
        <taxon>Streptomyces</taxon>
    </lineage>
</organism>
<accession>A0ABZ1LNU4</accession>
<dbReference type="EMBL" id="CP108188">
    <property type="protein sequence ID" value="WTR75096.1"/>
    <property type="molecule type" value="Genomic_DNA"/>
</dbReference>
<sequence length="60" mass="6601">MEKLREPLPPAERAEVAGMDTTYPQAKGRLGYVELGSNPLNLPQLVLKENDGICHVTEPL</sequence>
<evidence type="ECO:0000313" key="2">
    <source>
        <dbReference type="Proteomes" id="UP001622594"/>
    </source>
</evidence>
<evidence type="ECO:0000313" key="1">
    <source>
        <dbReference type="EMBL" id="WTR75096.1"/>
    </source>
</evidence>
<dbReference type="Proteomes" id="UP001622594">
    <property type="component" value="Chromosome"/>
</dbReference>
<gene>
    <name evidence="1" type="ORF">OG814_40480</name>
</gene>
<keyword evidence="2" id="KW-1185">Reference proteome</keyword>
<dbReference type="RefSeq" id="WP_327159497.1">
    <property type="nucleotide sequence ID" value="NZ_CP108062.1"/>
</dbReference>